<dbReference type="Proteomes" id="UP001236657">
    <property type="component" value="Chromosome"/>
</dbReference>
<protein>
    <submittedName>
        <fullName evidence="1">Uncharacterized protein</fullName>
    </submittedName>
</protein>
<sequence length="46" mass="5175">MMDNVNLQLLEQVKDTCPEFCAALTDGEIAKFVAFTRLRELGSQEV</sequence>
<name>A0ABY9MTP6_9GAMM</name>
<keyword evidence="2" id="KW-1185">Reference proteome</keyword>
<gene>
    <name evidence="1" type="ORF">RCF98_05655</name>
</gene>
<accession>A0ABY9MTP6</accession>
<evidence type="ECO:0000313" key="2">
    <source>
        <dbReference type="Proteomes" id="UP001236657"/>
    </source>
</evidence>
<proteinExistence type="predicted"/>
<evidence type="ECO:0000313" key="1">
    <source>
        <dbReference type="EMBL" id="WML91822.1"/>
    </source>
</evidence>
<dbReference type="EMBL" id="CP133218">
    <property type="protein sequence ID" value="WML91822.1"/>
    <property type="molecule type" value="Genomic_DNA"/>
</dbReference>
<dbReference type="RefSeq" id="WP_308896750.1">
    <property type="nucleotide sequence ID" value="NZ_CP133218.1"/>
</dbReference>
<organism evidence="1 2">
    <name type="scientific">Thiothrix lacustris</name>
    <dbReference type="NCBI Taxonomy" id="525917"/>
    <lineage>
        <taxon>Bacteria</taxon>
        <taxon>Pseudomonadati</taxon>
        <taxon>Pseudomonadota</taxon>
        <taxon>Gammaproteobacteria</taxon>
        <taxon>Thiotrichales</taxon>
        <taxon>Thiotrichaceae</taxon>
        <taxon>Thiothrix</taxon>
    </lineage>
</organism>
<reference evidence="1 2" key="1">
    <citation type="submission" date="2023-08" db="EMBL/GenBank/DDBJ databases">
        <title>New molecular markers tilS and rpoB for phylogenetic and monitoring studies of the genus Thiothrix biodiversity.</title>
        <authorList>
            <person name="Ravin N.V."/>
            <person name="Smolyakov D."/>
            <person name="Markov N.D."/>
            <person name="Beletsky A.V."/>
            <person name="Mardanov A.V."/>
            <person name="Rudenko T.S."/>
            <person name="Grabovich M.Y."/>
        </authorList>
    </citation>
    <scope>NUCLEOTIDE SEQUENCE [LARGE SCALE GENOMIC DNA]</scope>
    <source>
        <strain evidence="1 2">MK1</strain>
    </source>
</reference>